<dbReference type="InterPro" id="IPR005824">
    <property type="entry name" value="KOW"/>
</dbReference>
<dbReference type="SMART" id="SM00739">
    <property type="entry name" value="KOW"/>
    <property type="match status" value="5"/>
</dbReference>
<dbReference type="Gene3D" id="2.30.30.30">
    <property type="match status" value="5"/>
</dbReference>
<dbReference type="EnsemblPlants" id="Solyc02g070330.3.1">
    <property type="protein sequence ID" value="Solyc02g070330.3.1"/>
    <property type="gene ID" value="Solyc02g070330.3"/>
</dbReference>
<dbReference type="GO" id="GO:0006412">
    <property type="term" value="P:translation"/>
    <property type="evidence" value="ECO:0000318"/>
    <property type="project" value="GO_Central"/>
</dbReference>
<dbReference type="InParanoid" id="A0A3Q7F1W7"/>
<dbReference type="CDD" id="cd00165">
    <property type="entry name" value="S4"/>
    <property type="match status" value="5"/>
</dbReference>
<dbReference type="Proteomes" id="UP000004994">
    <property type="component" value="Chromosome 2"/>
</dbReference>
<dbReference type="InterPro" id="IPR032277">
    <property type="entry name" value="Ribosomal_eS4_C"/>
</dbReference>
<feature type="domain" description="KOW" evidence="8">
    <location>
        <begin position="174"/>
        <end position="201"/>
    </location>
</feature>
<dbReference type="GO" id="GO:0003723">
    <property type="term" value="F:RNA binding"/>
    <property type="evidence" value="ECO:0000318"/>
    <property type="project" value="GO_Central"/>
</dbReference>
<dbReference type="AlphaFoldDB" id="A0A3Q7F1W7"/>
<organism evidence="9">
    <name type="scientific">Solanum lycopersicum</name>
    <name type="common">Tomato</name>
    <name type="synonym">Lycopersicon esculentum</name>
    <dbReference type="NCBI Taxonomy" id="4081"/>
    <lineage>
        <taxon>Eukaryota</taxon>
        <taxon>Viridiplantae</taxon>
        <taxon>Streptophyta</taxon>
        <taxon>Embryophyta</taxon>
        <taxon>Tracheophyta</taxon>
        <taxon>Spermatophyta</taxon>
        <taxon>Magnoliopsida</taxon>
        <taxon>eudicotyledons</taxon>
        <taxon>Gunneridae</taxon>
        <taxon>Pentapetalae</taxon>
        <taxon>asterids</taxon>
        <taxon>lamiids</taxon>
        <taxon>Solanales</taxon>
        <taxon>Solanaceae</taxon>
        <taxon>Solanoideae</taxon>
        <taxon>Solaneae</taxon>
        <taxon>Solanum</taxon>
        <taxon>Solanum subgen. Lycopersicon</taxon>
    </lineage>
</organism>
<dbReference type="GO" id="GO:0022627">
    <property type="term" value="C:cytosolic small ribosomal subunit"/>
    <property type="evidence" value="ECO:0000318"/>
    <property type="project" value="GO_Central"/>
</dbReference>
<reference evidence="9" key="2">
    <citation type="submission" date="2019-01" db="UniProtKB">
        <authorList>
            <consortium name="EnsemblPlants"/>
        </authorList>
    </citation>
    <scope>IDENTIFICATION</scope>
    <source>
        <strain evidence="9">cv. Heinz 1706</strain>
    </source>
</reference>
<dbReference type="InterPro" id="IPR018199">
    <property type="entry name" value="Ribosomal_eS4_N_CS"/>
</dbReference>
<keyword evidence="11" id="KW-0002">3D-structure</keyword>
<feature type="domain" description="KOW" evidence="8">
    <location>
        <begin position="642"/>
        <end position="669"/>
    </location>
</feature>
<proteinExistence type="evidence at protein level"/>
<feature type="domain" description="KOW" evidence="8">
    <location>
        <begin position="1110"/>
        <end position="1137"/>
    </location>
</feature>
<feature type="domain" description="KOW" evidence="8">
    <location>
        <begin position="876"/>
        <end position="903"/>
    </location>
</feature>
<dbReference type="PANTHER" id="PTHR11581:SF0">
    <property type="entry name" value="SMALL RIBOSOMAL SUBUNIT PROTEIN ES4"/>
    <property type="match status" value="1"/>
</dbReference>
<dbReference type="InterPro" id="IPR038237">
    <property type="entry name" value="Ribosomal_eS4_central_sf"/>
</dbReference>
<evidence type="ECO:0007829" key="11">
    <source>
        <dbReference type="PDB" id="7QIX"/>
    </source>
</evidence>
<dbReference type="Pfam" id="PF08071">
    <property type="entry name" value="RS4NT"/>
    <property type="match status" value="5"/>
</dbReference>
<dbReference type="SMR" id="A0A3Q7F1W7"/>
<dbReference type="PANTHER" id="PTHR11581">
    <property type="entry name" value="30S/40S RIBOSOMAL PROTEIN S4"/>
    <property type="match status" value="1"/>
</dbReference>
<dbReference type="PROSITE" id="PS00528">
    <property type="entry name" value="RIBOSOMAL_S4E"/>
    <property type="match status" value="5"/>
</dbReference>
<dbReference type="Pfam" id="PF00467">
    <property type="entry name" value="KOW"/>
    <property type="match status" value="5"/>
</dbReference>
<dbReference type="InterPro" id="IPR014722">
    <property type="entry name" value="Rib_uL2_dom2"/>
</dbReference>
<dbReference type="FunFam" id="2.30.30.30:FF:000005">
    <property type="entry name" value="40S ribosomal protein S4"/>
    <property type="match status" value="5"/>
</dbReference>
<evidence type="ECO:0000256" key="4">
    <source>
        <dbReference type="ARBA" id="ARBA00022980"/>
    </source>
</evidence>
<feature type="domain" description="RNA-binding S4" evidence="7">
    <location>
        <begin position="277"/>
        <end position="340"/>
    </location>
</feature>
<dbReference type="InterPro" id="IPR002942">
    <property type="entry name" value="S4_RNA-bd"/>
</dbReference>
<dbReference type="InterPro" id="IPR013845">
    <property type="entry name" value="Ribosomal_eS4_central_region"/>
</dbReference>
<protein>
    <recommendedName>
        <fullName evidence="12">40S ribosomal protein S4</fullName>
    </recommendedName>
</protein>
<dbReference type="PDB" id="7QIX">
    <property type="method" value="EM"/>
    <property type="resolution" value="2.53 A"/>
    <property type="chains" value="G=938-1200"/>
</dbReference>
<keyword evidence="10" id="KW-1185">Reference proteome</keyword>
<feature type="domain" description="RNA-binding S4" evidence="7">
    <location>
        <begin position="745"/>
        <end position="808"/>
    </location>
</feature>
<dbReference type="CDD" id="cd06087">
    <property type="entry name" value="KOW_RPS4"/>
    <property type="match status" value="5"/>
</dbReference>
<keyword evidence="2 6" id="KW-0699">rRNA-binding</keyword>
<dbReference type="Pfam" id="PF16121">
    <property type="entry name" value="40S_S4_C"/>
    <property type="match status" value="5"/>
</dbReference>
<accession>A0A3Q7F1W7</accession>
<evidence type="ECO:0000256" key="3">
    <source>
        <dbReference type="ARBA" id="ARBA00022884"/>
    </source>
</evidence>
<dbReference type="Pfam" id="PF00900">
    <property type="entry name" value="Ribosomal_S4e"/>
    <property type="match status" value="5"/>
</dbReference>
<dbReference type="GO" id="GO:0019843">
    <property type="term" value="F:rRNA binding"/>
    <property type="evidence" value="ECO:0007669"/>
    <property type="project" value="UniProtKB-KW"/>
</dbReference>
<evidence type="ECO:0000259" key="7">
    <source>
        <dbReference type="SMART" id="SM00363"/>
    </source>
</evidence>
<evidence type="ECO:0000313" key="9">
    <source>
        <dbReference type="EnsemblPlants" id="Solyc02g070330.3.1"/>
    </source>
</evidence>
<dbReference type="Gene3D" id="2.40.50.740">
    <property type="match status" value="5"/>
</dbReference>
<dbReference type="EMDB" id="EMD-14002"/>
<dbReference type="GO" id="GO:0003735">
    <property type="term" value="F:structural constituent of ribosome"/>
    <property type="evidence" value="ECO:0000318"/>
    <property type="project" value="GO_Central"/>
</dbReference>
<dbReference type="HAMAP" id="MF_00485">
    <property type="entry name" value="Ribosomal_eS4"/>
    <property type="match status" value="5"/>
</dbReference>
<dbReference type="PROSITE" id="PS50889">
    <property type="entry name" value="S4"/>
    <property type="match status" value="5"/>
</dbReference>
<dbReference type="STRING" id="4081.A0A3Q7F1W7"/>
<evidence type="ECO:0000256" key="1">
    <source>
        <dbReference type="ARBA" id="ARBA00007500"/>
    </source>
</evidence>
<keyword evidence="3 6" id="KW-0694">RNA-binding</keyword>
<evidence type="ECO:0000256" key="5">
    <source>
        <dbReference type="ARBA" id="ARBA00023274"/>
    </source>
</evidence>
<reference evidence="9" key="1">
    <citation type="journal article" date="2012" name="Nature">
        <title>The tomato genome sequence provides insights into fleshy fruit evolution.</title>
        <authorList>
            <consortium name="Tomato Genome Consortium"/>
        </authorList>
    </citation>
    <scope>NUCLEOTIDE SEQUENCE [LARGE SCALE GENOMIC DNA]</scope>
    <source>
        <strain evidence="9">cv. Heinz 1706</strain>
    </source>
</reference>
<feature type="domain" description="RNA-binding S4" evidence="7">
    <location>
        <begin position="511"/>
        <end position="574"/>
    </location>
</feature>
<evidence type="ECO:0000259" key="8">
    <source>
        <dbReference type="SMART" id="SM00739"/>
    </source>
</evidence>
<dbReference type="Gramene" id="Solyc02g070330.3.1">
    <property type="protein sequence ID" value="Solyc02g070330.3.1"/>
    <property type="gene ID" value="Solyc02g070330.3"/>
</dbReference>
<dbReference type="InterPro" id="IPR000876">
    <property type="entry name" value="Ribosomal_eS4"/>
</dbReference>
<dbReference type="InterPro" id="IPR013843">
    <property type="entry name" value="Ribosomal_eS4_N"/>
</dbReference>
<evidence type="ECO:0008006" key="12">
    <source>
        <dbReference type="Google" id="ProtNLM"/>
    </source>
</evidence>
<dbReference type="PaxDb" id="4081-Solyc02g070360.2.1"/>
<feature type="domain" description="RNA-binding S4" evidence="7">
    <location>
        <begin position="979"/>
        <end position="1042"/>
    </location>
</feature>
<sequence length="1200" mass="136687">MARGLKKHLKRLNAPKHWMLDKLGGAFAPKPSSGPHKSRECLPLVIILRNRLKYALTYREVISILMQRQVMVDGKIRTDKTYPAGFMDVVTIPKTNESFRLLYDTKGRFRLHSLRDEEAKFKLCKVRSVQFGQKGIPYLNTYDGRTIRYPDPLIKANDTIKLDLDSNKIVDFIKFDVGNVVMVTGGRNRGRVGILKNREKHKGSFETVHIQDSLGHEFATRLGNVFTLGKGSKPWARGLKKHLKRLNAPKHWMLDKLGGAFAPKPSSGPHKSRECLPLVIILRNRLKYALTYREVISILMQRQVMVDGKVRTDKTYPAGFMDVVTIPKTNESFRLLYDTKGRFRLHSLRDEEAKFKLCKVRSVQFGQKGIPYLNTYDGRTIRYPDPLIKANDTIKLDLDSNKIVDFIKFDVGNVVMVTGGRNRGRVGILKNREKHKGSFETVHIQDSLGHEFATRLGNVFTLGKGSKPWARGLKKHLKRLNAPKHWMLDKLGGAFAPKPSSGPHKSRECLPLVIILRNRLKYALTYREVISILMQRQVMVDGKVRTDKTYPAGFMDVVTIPKTNESFRLLYDTKGRFRLHSLRDEEAKFKLCKVRSVQFGQKGIPYLNTYDGRTIRYPDPLIKANDTIKLDLDSNKIVDFIKFDVGNVVMVTGGRNRGRVGILKNREKHKGSFETVHIQDSLGHEFATRLGNVFTLGKGSKPWARGLKKHLKRLNAPKHWMLDKLGGAFAPKPSSGPHKSRECLPLVIILRNRLKYALTYREVISILMQRQVMVDGKVRTDKTYPAGFMDVVTIPKTNESFRLLYDTKGRFRLHSLRDEEAKFKLCKVRSVQFGQKGIPYLNTYDGRTIRYPDPLIKANDTIKLDLDSNKIVDFIKFDVGNVVMVTGGRNRGRVGILKNREKHKGSFETVHIQDSLGHEFATRLGNVFTLGKGSKPWARGLKKHLKRLNAPKHWMLDKLGGAFAPKPSSGPHKSRECLPLVIILRNRLKYALTYREVISILMQRQVMVDGKVRTDKTYPAGFMDVVTIPKTNESFRLLYDTKGRFRLHSLRDEEAKFKLCKVRSVQFGQKGIPYLNTYDGRTIRYPDPLIKANDTIKLDLDSNKIVDFIKFDVGNVVMVTGGRNRGRVGILKNREKHKGSFETVHIQDSLGHEFATRLGNVFTLGKGSKPWVSLPKGKGIKLSIIEEARKRMAAQSATAA</sequence>
<dbReference type="FunFam" id="3.10.290.10:FF:000002">
    <property type="entry name" value="40S ribosomal protein S4"/>
    <property type="match status" value="5"/>
</dbReference>
<dbReference type="SMART" id="SM00363">
    <property type="entry name" value="S4"/>
    <property type="match status" value="5"/>
</dbReference>
<evidence type="ECO:0000256" key="6">
    <source>
        <dbReference type="PROSITE-ProRule" id="PRU00182"/>
    </source>
</evidence>
<dbReference type="FunFam" id="2.40.50.740:FF:000001">
    <property type="entry name" value="40S ribosomal protein S4"/>
    <property type="match status" value="5"/>
</dbReference>
<name>A0A3Q7F1W7_SOLLC</name>
<reference evidence="11" key="3">
    <citation type="journal article" date="2022" name="Plant Commun.">
        <title>Cryo-EM structure and rRNA modification sites of a plant ribosome.</title>
        <authorList>
            <person name="Cottilli P."/>
            <person name="Itoh Y."/>
            <person name="Nobe Y."/>
            <person name="Petrov A.S."/>
            <person name="Lison P."/>
            <person name="Taoka M."/>
            <person name="Amunts A."/>
        </authorList>
    </citation>
    <scope>STRUCTURE BY ELECTRON MICROSCOPY (2.53 ANGSTROMS) OF 938-1200</scope>
</reference>
<dbReference type="InterPro" id="IPR036986">
    <property type="entry name" value="S4_RNA-bd_sf"/>
</dbReference>
<feature type="domain" description="KOW" evidence="8">
    <location>
        <begin position="408"/>
        <end position="435"/>
    </location>
</feature>
<feature type="domain" description="RNA-binding S4" evidence="7">
    <location>
        <begin position="43"/>
        <end position="106"/>
    </location>
</feature>
<dbReference type="Gene3D" id="3.10.290.10">
    <property type="entry name" value="RNA-binding S4 domain"/>
    <property type="match status" value="5"/>
</dbReference>
<evidence type="ECO:0000313" key="10">
    <source>
        <dbReference type="Proteomes" id="UP000004994"/>
    </source>
</evidence>
<keyword evidence="5" id="KW-0687">Ribonucleoprotein</keyword>
<keyword evidence="4" id="KW-0689">Ribosomal protein</keyword>
<evidence type="ECO:0000256" key="2">
    <source>
        <dbReference type="ARBA" id="ARBA00022730"/>
    </source>
</evidence>
<dbReference type="InterPro" id="IPR041982">
    <property type="entry name" value="Ribosomal_eS4_KOW"/>
</dbReference>
<comment type="similarity">
    <text evidence="1">Belongs to the eukaryotic ribosomal protein eS4 family.</text>
</comment>